<dbReference type="PROSITE" id="PS51900">
    <property type="entry name" value="CB"/>
    <property type="match status" value="1"/>
</dbReference>
<evidence type="ECO:0000256" key="3">
    <source>
        <dbReference type="ARBA" id="ARBA00022908"/>
    </source>
</evidence>
<feature type="region of interest" description="Disordered" evidence="7">
    <location>
        <begin position="1"/>
        <end position="26"/>
    </location>
</feature>
<evidence type="ECO:0000256" key="1">
    <source>
        <dbReference type="ARBA" id="ARBA00003283"/>
    </source>
</evidence>
<dbReference type="InterPro" id="IPR002104">
    <property type="entry name" value="Integrase_catalytic"/>
</dbReference>
<dbReference type="InterPro" id="IPR010998">
    <property type="entry name" value="Integrase_recombinase_N"/>
</dbReference>
<dbReference type="GO" id="GO:0006310">
    <property type="term" value="P:DNA recombination"/>
    <property type="evidence" value="ECO:0007669"/>
    <property type="project" value="UniProtKB-KW"/>
</dbReference>
<dbReference type="Pfam" id="PF00589">
    <property type="entry name" value="Phage_integrase"/>
    <property type="match status" value="1"/>
</dbReference>
<dbReference type="Gene3D" id="1.10.150.130">
    <property type="match status" value="1"/>
</dbReference>
<evidence type="ECO:0000259" key="9">
    <source>
        <dbReference type="PROSITE" id="PS51900"/>
    </source>
</evidence>
<comment type="function">
    <text evidence="1">Site-specific tyrosine recombinase, which acts by catalyzing the cutting and rejoining of the recombining DNA molecules.</text>
</comment>
<organism evidence="10 11">
    <name type="scientific">Coprococcus comes</name>
    <dbReference type="NCBI Taxonomy" id="410072"/>
    <lineage>
        <taxon>Bacteria</taxon>
        <taxon>Bacillati</taxon>
        <taxon>Bacillota</taxon>
        <taxon>Clostridia</taxon>
        <taxon>Lachnospirales</taxon>
        <taxon>Lachnospiraceae</taxon>
        <taxon>Coprococcus</taxon>
    </lineage>
</organism>
<comment type="similarity">
    <text evidence="2">Belongs to the 'phage' integrase family.</text>
</comment>
<dbReference type="GO" id="GO:0003677">
    <property type="term" value="F:DNA binding"/>
    <property type="evidence" value="ECO:0007669"/>
    <property type="project" value="UniProtKB-UniRule"/>
</dbReference>
<dbReference type="PROSITE" id="PS51898">
    <property type="entry name" value="TYR_RECOMBINASE"/>
    <property type="match status" value="1"/>
</dbReference>
<dbReference type="Gene3D" id="1.10.443.10">
    <property type="entry name" value="Intergrase catalytic core"/>
    <property type="match status" value="1"/>
</dbReference>
<dbReference type="InterPro" id="IPR016177">
    <property type="entry name" value="DNA-bd_dom_sf"/>
</dbReference>
<dbReference type="Pfam" id="PF02920">
    <property type="entry name" value="Integrase_DNA"/>
    <property type="match status" value="1"/>
</dbReference>
<dbReference type="AlphaFoldDB" id="A0A3R5ZRP2"/>
<name>A0A3R5ZRP2_9FIRM</name>
<keyword evidence="5" id="KW-0233">DNA recombination</keyword>
<evidence type="ECO:0000256" key="5">
    <source>
        <dbReference type="ARBA" id="ARBA00023172"/>
    </source>
</evidence>
<evidence type="ECO:0000256" key="6">
    <source>
        <dbReference type="PROSITE-ProRule" id="PRU01248"/>
    </source>
</evidence>
<dbReference type="InterPro" id="IPR004191">
    <property type="entry name" value="Integrase_Tn916-type_DNA-bd_N"/>
</dbReference>
<evidence type="ECO:0000313" key="11">
    <source>
        <dbReference type="Proteomes" id="UP000285693"/>
    </source>
</evidence>
<protein>
    <submittedName>
        <fullName evidence="10">Site-specific integrase</fullName>
    </submittedName>
</protein>
<dbReference type="RefSeq" id="WP_009245612.1">
    <property type="nucleotide sequence ID" value="NZ_JADNLX010000004.1"/>
</dbReference>
<evidence type="ECO:0000256" key="7">
    <source>
        <dbReference type="SAM" id="MobiDB-lite"/>
    </source>
</evidence>
<dbReference type="InterPro" id="IPR050090">
    <property type="entry name" value="Tyrosine_recombinase_XerCD"/>
</dbReference>
<dbReference type="Proteomes" id="UP000285693">
    <property type="component" value="Unassembled WGS sequence"/>
</dbReference>
<dbReference type="Pfam" id="PF14659">
    <property type="entry name" value="Phage_int_SAM_3"/>
    <property type="match status" value="1"/>
</dbReference>
<sequence length="412" mass="48245">MAERRKDRKGRVLKEGESQRKDGSYDFRWRTSDGKRHSVYARTLEELREKEQAIQRDKSDGIRTDAKNVTLNDIYDMWIGLKKGLKDNTFQNYQYMYNQFVYPDFGQLKVAKMKRSDVRRFYNMLADERMLKISTIDNIHTVLHQVLDLAVEDEYLRSNPSDNALKELKQSHNFDVEKRRALTVQEQNAFTAFLANSRQYNHWNPIFTVMLGTGLRVGEVTGLRWEDLDFENGTISVNHTLVYYNHSKNGCYFSVNTPKTKAGRRTVPMLDNVREAFMQEKKYQEEKGILCQVRVDGYTNFVFVNRFGNVQHQGTLNKALRRIMRDCNQEILEKTDGKKEVVLLPRFSCHTLRHTFTTRLCESGINIKVIQDVLGHADISTTMNIYADVTKDLKEKEFGVLNDYLQREEIAI</sequence>
<dbReference type="InterPro" id="IPR011010">
    <property type="entry name" value="DNA_brk_join_enz"/>
</dbReference>
<dbReference type="EMBL" id="QRXY01000012">
    <property type="protein sequence ID" value="RGU45113.1"/>
    <property type="molecule type" value="Genomic_DNA"/>
</dbReference>
<evidence type="ECO:0000256" key="2">
    <source>
        <dbReference type="ARBA" id="ARBA00008857"/>
    </source>
</evidence>
<dbReference type="SUPFAM" id="SSF54171">
    <property type="entry name" value="DNA-binding domain"/>
    <property type="match status" value="1"/>
</dbReference>
<keyword evidence="3" id="KW-0229">DNA integration</keyword>
<comment type="caution">
    <text evidence="10">The sequence shown here is derived from an EMBL/GenBank/DDBJ whole genome shotgun (WGS) entry which is preliminary data.</text>
</comment>
<keyword evidence="4 6" id="KW-0238">DNA-binding</keyword>
<feature type="domain" description="Core-binding (CB)" evidence="9">
    <location>
        <begin position="69"/>
        <end position="151"/>
    </location>
</feature>
<accession>A0A3R5ZRP2</accession>
<reference evidence="10 11" key="1">
    <citation type="submission" date="2018-08" db="EMBL/GenBank/DDBJ databases">
        <title>A genome reference for cultivated species of the human gut microbiota.</title>
        <authorList>
            <person name="Zou Y."/>
            <person name="Xue W."/>
            <person name="Luo G."/>
        </authorList>
    </citation>
    <scope>NUCLEOTIDE SEQUENCE [LARGE SCALE GENOMIC DNA]</scope>
    <source>
        <strain evidence="10 11">AF16-31</strain>
    </source>
</reference>
<evidence type="ECO:0000256" key="4">
    <source>
        <dbReference type="ARBA" id="ARBA00023125"/>
    </source>
</evidence>
<dbReference type="Gene3D" id="3.30.160.60">
    <property type="entry name" value="Classic Zinc Finger"/>
    <property type="match status" value="1"/>
</dbReference>
<feature type="domain" description="Tyr recombinase" evidence="8">
    <location>
        <begin position="177"/>
        <end position="399"/>
    </location>
</feature>
<dbReference type="InterPro" id="IPR013762">
    <property type="entry name" value="Integrase-like_cat_sf"/>
</dbReference>
<dbReference type="CDD" id="cd01189">
    <property type="entry name" value="INT_ICEBs1_C_like"/>
    <property type="match status" value="1"/>
</dbReference>
<gene>
    <name evidence="10" type="ORF">DWW65_10355</name>
</gene>
<dbReference type="SUPFAM" id="SSF56349">
    <property type="entry name" value="DNA breaking-rejoining enzymes"/>
    <property type="match status" value="1"/>
</dbReference>
<evidence type="ECO:0000259" key="8">
    <source>
        <dbReference type="PROSITE" id="PS51898"/>
    </source>
</evidence>
<evidence type="ECO:0000313" key="10">
    <source>
        <dbReference type="EMBL" id="RGU45113.1"/>
    </source>
</evidence>
<dbReference type="GO" id="GO:0008907">
    <property type="term" value="F:integrase activity"/>
    <property type="evidence" value="ECO:0007669"/>
    <property type="project" value="InterPro"/>
</dbReference>
<dbReference type="PANTHER" id="PTHR30349">
    <property type="entry name" value="PHAGE INTEGRASE-RELATED"/>
    <property type="match status" value="1"/>
</dbReference>
<dbReference type="PANTHER" id="PTHR30349:SF41">
    <property type="entry name" value="INTEGRASE_RECOMBINASE PROTEIN MJ0367-RELATED"/>
    <property type="match status" value="1"/>
</dbReference>
<dbReference type="InterPro" id="IPR004107">
    <property type="entry name" value="Integrase_SAM-like_N"/>
</dbReference>
<dbReference type="InterPro" id="IPR044068">
    <property type="entry name" value="CB"/>
</dbReference>
<proteinExistence type="inferred from homology"/>